<dbReference type="Proteomes" id="UP000606008">
    <property type="component" value="Unassembled WGS sequence"/>
</dbReference>
<reference evidence="1" key="1">
    <citation type="submission" date="2024-05" db="EMBL/GenBank/DDBJ databases">
        <authorList>
            <person name="Jung D.-H."/>
        </authorList>
    </citation>
    <scope>NUCLEOTIDE SEQUENCE</scope>
    <source>
        <strain evidence="1">JA-25</strain>
    </source>
</reference>
<name>A0ABX0QMS4_9BACT</name>
<evidence type="ECO:0008006" key="3">
    <source>
        <dbReference type="Google" id="ProtNLM"/>
    </source>
</evidence>
<proteinExistence type="predicted"/>
<organism evidence="1 2">
    <name type="scientific">Fibrivirga algicola</name>
    <dbReference type="NCBI Taxonomy" id="2950420"/>
    <lineage>
        <taxon>Bacteria</taxon>
        <taxon>Pseudomonadati</taxon>
        <taxon>Bacteroidota</taxon>
        <taxon>Cytophagia</taxon>
        <taxon>Cytophagales</taxon>
        <taxon>Spirosomataceae</taxon>
        <taxon>Fibrivirga</taxon>
    </lineage>
</organism>
<sequence length="101" mass="12118">MLTRFIENADWNREQLQLIRDYHLEWGAYFKERRSTWRALMNAQAQQRHALAYHAYRDRAALLTKQIEETQQWRIEGAIMKQAIIAHHEAERNKLGPQGET</sequence>
<keyword evidence="2" id="KW-1185">Reference proteome</keyword>
<protein>
    <recommendedName>
        <fullName evidence="3">Flagellar FliJ protein</fullName>
    </recommendedName>
</protein>
<accession>A0ABX0QMS4</accession>
<evidence type="ECO:0000313" key="1">
    <source>
        <dbReference type="EMBL" id="NID13795.1"/>
    </source>
</evidence>
<comment type="caution">
    <text evidence="1">The sequence shown here is derived from an EMBL/GenBank/DDBJ whole genome shotgun (WGS) entry which is preliminary data.</text>
</comment>
<dbReference type="RefSeq" id="WP_166694308.1">
    <property type="nucleotide sequence ID" value="NZ_WAEL01000015.1"/>
</dbReference>
<dbReference type="EMBL" id="WAEL01000015">
    <property type="protein sequence ID" value="NID13795.1"/>
    <property type="molecule type" value="Genomic_DNA"/>
</dbReference>
<evidence type="ECO:0000313" key="2">
    <source>
        <dbReference type="Proteomes" id="UP000606008"/>
    </source>
</evidence>
<gene>
    <name evidence="1" type="ORF">F7231_26740</name>
</gene>